<evidence type="ECO:0000313" key="1">
    <source>
        <dbReference type="EMBL" id="CRY97569.1"/>
    </source>
</evidence>
<sequence length="89" mass="9711">MGIPELFVQSMIVAPQAIKVRISIAWNAQASHSVCTVRVTEGADDILLASSTGSCADLRNGQLLKQQLHHVVENAIDELELLTKRSEPF</sequence>
<dbReference type="EMBL" id="LN854153">
    <property type="protein sequence ID" value="CRY97569.1"/>
    <property type="molecule type" value="Genomic_DNA"/>
</dbReference>
<reference evidence="1" key="1">
    <citation type="submission" date="2015-06" db="EMBL/GenBank/DDBJ databases">
        <authorList>
            <person name="Joergensen T."/>
        </authorList>
    </citation>
    <scope>NUCLEOTIDE SEQUENCE</scope>
    <source>
        <strain evidence="1">RGFK1647</strain>
    </source>
</reference>
<organism evidence="1">
    <name type="scientific">uncultured prokaryote</name>
    <dbReference type="NCBI Taxonomy" id="198431"/>
    <lineage>
        <taxon>unclassified sequences</taxon>
        <taxon>environmental samples</taxon>
    </lineage>
</organism>
<reference evidence="1" key="2">
    <citation type="submission" date="2015-07" db="EMBL/GenBank/DDBJ databases">
        <title>Plasmids, circular viruses and viroids from rat gut.</title>
        <authorList>
            <person name="Jorgensen T.J."/>
            <person name="Hansen M.A."/>
            <person name="Xu Z."/>
            <person name="Tabak M.A."/>
            <person name="Sorensen S.J."/>
            <person name="Hansen L.H."/>
        </authorList>
    </citation>
    <scope>NUCLEOTIDE SEQUENCE</scope>
    <source>
        <strain evidence="1">RGFK1647</strain>
    </source>
</reference>
<accession>A0A0H5Q838</accession>
<name>A0A0H5Q838_9ZZZZ</name>
<proteinExistence type="predicted"/>
<protein>
    <submittedName>
        <fullName evidence="1">Uncharacterized protein</fullName>
    </submittedName>
</protein>
<dbReference type="AlphaFoldDB" id="A0A0H5Q838"/>